<dbReference type="Pfam" id="PF12505">
    <property type="entry name" value="DUF3712"/>
    <property type="match status" value="1"/>
</dbReference>
<dbReference type="OrthoDB" id="10039566at2759"/>
<keyword evidence="2" id="KW-0812">Transmembrane</keyword>
<evidence type="ECO:0000313" key="3">
    <source>
        <dbReference type="EMBL" id="OBT94059.1"/>
    </source>
</evidence>
<reference evidence="3 4" key="1">
    <citation type="submission" date="2016-03" db="EMBL/GenBank/DDBJ databases">
        <title>Comparative genomics of Pseudogymnoascus destructans, the fungus causing white-nose syndrome of bats.</title>
        <authorList>
            <person name="Palmer J.M."/>
            <person name="Drees K.P."/>
            <person name="Foster J.T."/>
            <person name="Lindner D.L."/>
        </authorList>
    </citation>
    <scope>NUCLEOTIDE SEQUENCE [LARGE SCALE GENOMIC DNA]</scope>
    <source>
        <strain evidence="3 4">UAMH 10579</strain>
    </source>
</reference>
<feature type="transmembrane region" description="Helical" evidence="2">
    <location>
        <begin position="43"/>
        <end position="64"/>
    </location>
</feature>
<dbReference type="PANTHER" id="PTHR35895">
    <property type="entry name" value="CHROMOSOME 16, WHOLE GENOME SHOTGUN SEQUENCE"/>
    <property type="match status" value="1"/>
</dbReference>
<evidence type="ECO:0000256" key="2">
    <source>
        <dbReference type="SAM" id="Phobius"/>
    </source>
</evidence>
<proteinExistence type="predicted"/>
<dbReference type="GO" id="GO:0000329">
    <property type="term" value="C:fungal-type vacuole membrane"/>
    <property type="evidence" value="ECO:0007669"/>
    <property type="project" value="InterPro"/>
</dbReference>
<dbReference type="Proteomes" id="UP000091956">
    <property type="component" value="Unassembled WGS sequence"/>
</dbReference>
<evidence type="ECO:0000313" key="4">
    <source>
        <dbReference type="Proteomes" id="UP000091956"/>
    </source>
</evidence>
<protein>
    <submittedName>
        <fullName evidence="3">Uncharacterized protein</fullName>
    </submittedName>
</protein>
<keyword evidence="2" id="KW-0472">Membrane</keyword>
<dbReference type="AlphaFoldDB" id="A0A1B8GE05"/>
<sequence length="342" mass="37251">MQSARGDESSSERKGGEIDQVEERYEKKPTFGGKVKNHYKRFWWAHLIAFCAGFLIVSLCLVYVAMPKIAQKGIDDATLSYTSLKFMKPSLDSLTLSVDALQHSDSQFTPTLDAFNVSMHLVTDGITSEKVITQIGMPQIHAHHPDTNIVITDQKATIVDMDQVTAFAKQVLVQESIEVRMEGKTKLHLGALPVNSVNYNSSITFKALNGMKGFNITEPKVNLMAAPGEPNLTGMALIPNPSVLTVELGTVMMHISTKEKGLIGNSTIDNFVLNPGQNLLPMHAIVDTSLALGSVDKQGMVNMIIVGQTAVYNGVHLPYYEAALQSHTLTLAVNLQSLLGSI</sequence>
<feature type="region of interest" description="Disordered" evidence="1">
    <location>
        <begin position="1"/>
        <end position="21"/>
    </location>
</feature>
<dbReference type="GeneID" id="28840544"/>
<gene>
    <name evidence="3" type="ORF">VE01_07158</name>
</gene>
<keyword evidence="2" id="KW-1133">Transmembrane helix</keyword>
<keyword evidence="4" id="KW-1185">Reference proteome</keyword>
<reference evidence="4" key="2">
    <citation type="journal article" date="2018" name="Nat. Commun.">
        <title>Extreme sensitivity to ultraviolet light in the fungal pathogen causing white-nose syndrome of bats.</title>
        <authorList>
            <person name="Palmer J.M."/>
            <person name="Drees K.P."/>
            <person name="Foster J.T."/>
            <person name="Lindner D.L."/>
        </authorList>
    </citation>
    <scope>NUCLEOTIDE SEQUENCE [LARGE SCALE GENOMIC DNA]</scope>
    <source>
        <strain evidence="4">UAMH 10579</strain>
    </source>
</reference>
<dbReference type="PANTHER" id="PTHR35895:SF1">
    <property type="entry name" value="LIPID-BINDING SERUM GLYCOPROTEIN C-TERMINAL DOMAIN-CONTAINING PROTEIN"/>
    <property type="match status" value="1"/>
</dbReference>
<dbReference type="EMBL" id="KV460247">
    <property type="protein sequence ID" value="OBT94059.1"/>
    <property type="molecule type" value="Genomic_DNA"/>
</dbReference>
<evidence type="ECO:0000256" key="1">
    <source>
        <dbReference type="SAM" id="MobiDB-lite"/>
    </source>
</evidence>
<dbReference type="InterPro" id="IPR046368">
    <property type="entry name" value="Tag1"/>
</dbReference>
<dbReference type="STRING" id="342668.A0A1B8GE05"/>
<name>A0A1B8GE05_9PEZI</name>
<dbReference type="RefSeq" id="XP_018127792.1">
    <property type="nucleotide sequence ID" value="XM_018276593.1"/>
</dbReference>
<dbReference type="InterPro" id="IPR022185">
    <property type="entry name" value="DUF3712"/>
</dbReference>
<accession>A0A1B8GE05</accession>
<organism evidence="3 4">
    <name type="scientific">Pseudogymnoascus verrucosus</name>
    <dbReference type="NCBI Taxonomy" id="342668"/>
    <lineage>
        <taxon>Eukaryota</taxon>
        <taxon>Fungi</taxon>
        <taxon>Dikarya</taxon>
        <taxon>Ascomycota</taxon>
        <taxon>Pezizomycotina</taxon>
        <taxon>Leotiomycetes</taxon>
        <taxon>Thelebolales</taxon>
        <taxon>Thelebolaceae</taxon>
        <taxon>Pseudogymnoascus</taxon>
    </lineage>
</organism>